<evidence type="ECO:0000256" key="2">
    <source>
        <dbReference type="ARBA" id="ARBA00022448"/>
    </source>
</evidence>
<keyword evidence="10" id="KW-1185">Reference proteome</keyword>
<evidence type="ECO:0000313" key="9">
    <source>
        <dbReference type="EMBL" id="NHN32518.1"/>
    </source>
</evidence>
<evidence type="ECO:0000256" key="1">
    <source>
        <dbReference type="ARBA" id="ARBA00004651"/>
    </source>
</evidence>
<dbReference type="Gene3D" id="1.10.3720.10">
    <property type="entry name" value="MetI-like"/>
    <property type="match status" value="1"/>
</dbReference>
<feature type="transmembrane region" description="Helical" evidence="7">
    <location>
        <begin position="284"/>
        <end position="303"/>
    </location>
</feature>
<evidence type="ECO:0000256" key="3">
    <source>
        <dbReference type="ARBA" id="ARBA00022475"/>
    </source>
</evidence>
<evidence type="ECO:0000256" key="6">
    <source>
        <dbReference type="ARBA" id="ARBA00023136"/>
    </source>
</evidence>
<gene>
    <name evidence="9" type="ORF">G9U52_21995</name>
</gene>
<feature type="transmembrane region" description="Helical" evidence="7">
    <location>
        <begin position="95"/>
        <end position="115"/>
    </location>
</feature>
<evidence type="ECO:0000256" key="7">
    <source>
        <dbReference type="RuleBase" id="RU363032"/>
    </source>
</evidence>
<comment type="similarity">
    <text evidence="7">Belongs to the binding-protein-dependent transport system permease family.</text>
</comment>
<keyword evidence="6 7" id="KW-0472">Membrane</keyword>
<dbReference type="RefSeq" id="WP_166152800.1">
    <property type="nucleotide sequence ID" value="NZ_JAAOIW010000008.1"/>
</dbReference>
<comment type="subcellular location">
    <subcellularLocation>
        <location evidence="1 7">Cell membrane</location>
        <topology evidence="1 7">Multi-pass membrane protein</topology>
    </subcellularLocation>
</comment>
<dbReference type="InterPro" id="IPR050809">
    <property type="entry name" value="UgpAE/MalFG_permease"/>
</dbReference>
<keyword evidence="2 7" id="KW-0813">Transport</keyword>
<feature type="transmembrane region" description="Helical" evidence="7">
    <location>
        <begin position="226"/>
        <end position="248"/>
    </location>
</feature>
<evidence type="ECO:0000259" key="8">
    <source>
        <dbReference type="PROSITE" id="PS50928"/>
    </source>
</evidence>
<keyword evidence="3" id="KW-1003">Cell membrane</keyword>
<evidence type="ECO:0000313" key="10">
    <source>
        <dbReference type="Proteomes" id="UP001165962"/>
    </source>
</evidence>
<dbReference type="PROSITE" id="PS50928">
    <property type="entry name" value="ABC_TM1"/>
    <property type="match status" value="1"/>
</dbReference>
<dbReference type="SUPFAM" id="SSF161098">
    <property type="entry name" value="MetI-like"/>
    <property type="match status" value="1"/>
</dbReference>
<name>A0ABX0JCN7_9BACL</name>
<keyword evidence="4 7" id="KW-0812">Transmembrane</keyword>
<feature type="transmembrane region" description="Helical" evidence="7">
    <location>
        <begin position="127"/>
        <end position="151"/>
    </location>
</feature>
<reference evidence="9" key="1">
    <citation type="submission" date="2020-03" db="EMBL/GenBank/DDBJ databases">
        <title>Draft sequencing of Paenibacilllus sp. S3N08.</title>
        <authorList>
            <person name="Kim D.-U."/>
        </authorList>
    </citation>
    <scope>NUCLEOTIDE SEQUENCE</scope>
    <source>
        <strain evidence="9">S3N08</strain>
    </source>
</reference>
<evidence type="ECO:0000256" key="4">
    <source>
        <dbReference type="ARBA" id="ARBA00022692"/>
    </source>
</evidence>
<feature type="domain" description="ABC transmembrane type-1" evidence="8">
    <location>
        <begin position="91"/>
        <end position="305"/>
    </location>
</feature>
<feature type="transmembrane region" description="Helical" evidence="7">
    <location>
        <begin position="187"/>
        <end position="205"/>
    </location>
</feature>
<organism evidence="9 10">
    <name type="scientific">Paenibacillus agricola</name>
    <dbReference type="NCBI Taxonomy" id="2716264"/>
    <lineage>
        <taxon>Bacteria</taxon>
        <taxon>Bacillati</taxon>
        <taxon>Bacillota</taxon>
        <taxon>Bacilli</taxon>
        <taxon>Bacillales</taxon>
        <taxon>Paenibacillaceae</taxon>
        <taxon>Paenibacillus</taxon>
    </lineage>
</organism>
<proteinExistence type="inferred from homology"/>
<dbReference type="Pfam" id="PF00528">
    <property type="entry name" value="BPD_transp_1"/>
    <property type="match status" value="1"/>
</dbReference>
<protein>
    <submittedName>
        <fullName evidence="9">Sugar ABC transporter permease</fullName>
    </submittedName>
</protein>
<dbReference type="PANTHER" id="PTHR43227">
    <property type="entry name" value="BLL4140 PROTEIN"/>
    <property type="match status" value="1"/>
</dbReference>
<accession>A0ABX0JCN7</accession>
<comment type="caution">
    <text evidence="9">The sequence shown here is derived from an EMBL/GenBank/DDBJ whole genome shotgun (WGS) entry which is preliminary data.</text>
</comment>
<keyword evidence="5 7" id="KW-1133">Transmembrane helix</keyword>
<sequence length="318" mass="36449">MQNALQAAKLDVQVSEGRLKYAGKQIHKNLVLYAMFLLPALYFIIFHYIPMFGNLMAFEDYNAFKGFFGSKWVGTKHFEAFLWDPYFWKLVRNTLLLNVYSLIFYFPAPILFSLLLNELRHRLFQRFVQTITYIPHFLSTVVVVGIVVNLLSYDGLINQMLAFFGGEKISFLMKPDWFRFIYVSSEIWQGVGWGTIIYLAALAGVDPQLYEAATLDGAGRWRQIQHVTLPGIQPIITIMFLLTLGQILSVGFEKILLLYNGSTYETGDVIQTFIYRRGLLDSDFSFASAVGIVQSLLVFTLIVTANKISRKFSETSLW</sequence>
<dbReference type="CDD" id="cd06261">
    <property type="entry name" value="TM_PBP2"/>
    <property type="match status" value="1"/>
</dbReference>
<dbReference type="InterPro" id="IPR035906">
    <property type="entry name" value="MetI-like_sf"/>
</dbReference>
<evidence type="ECO:0000256" key="5">
    <source>
        <dbReference type="ARBA" id="ARBA00022989"/>
    </source>
</evidence>
<dbReference type="PANTHER" id="PTHR43227:SF11">
    <property type="entry name" value="BLL4140 PROTEIN"/>
    <property type="match status" value="1"/>
</dbReference>
<dbReference type="InterPro" id="IPR000515">
    <property type="entry name" value="MetI-like"/>
</dbReference>
<dbReference type="Proteomes" id="UP001165962">
    <property type="component" value="Unassembled WGS sequence"/>
</dbReference>
<feature type="transmembrane region" description="Helical" evidence="7">
    <location>
        <begin position="30"/>
        <end position="49"/>
    </location>
</feature>
<dbReference type="EMBL" id="JAAOIW010000008">
    <property type="protein sequence ID" value="NHN32518.1"/>
    <property type="molecule type" value="Genomic_DNA"/>
</dbReference>